<dbReference type="Proteomes" id="UP001177744">
    <property type="component" value="Unassembled WGS sequence"/>
</dbReference>
<dbReference type="Gene3D" id="1.20.1250.10">
    <property type="match status" value="1"/>
</dbReference>
<reference evidence="1" key="1">
    <citation type="submission" date="2023-06" db="EMBL/GenBank/DDBJ databases">
        <title>Reference genome for the Northern bat (Eptesicus nilssonii), a most northern bat species.</title>
        <authorList>
            <person name="Laine V.N."/>
            <person name="Pulliainen A.T."/>
            <person name="Lilley T.M."/>
        </authorList>
    </citation>
    <scope>NUCLEOTIDE SEQUENCE</scope>
    <source>
        <strain evidence="1">BLF_Eptnil</strain>
        <tissue evidence="1">Kidney</tissue>
    </source>
</reference>
<dbReference type="GO" id="GO:0005576">
    <property type="term" value="C:extracellular region"/>
    <property type="evidence" value="ECO:0007669"/>
    <property type="project" value="InterPro"/>
</dbReference>
<dbReference type="Pfam" id="PF14565">
    <property type="entry name" value="IL22"/>
    <property type="match status" value="1"/>
</dbReference>
<dbReference type="InterPro" id="IPR020453">
    <property type="entry name" value="IL-22"/>
</dbReference>
<keyword evidence="2" id="KW-1185">Reference proteome</keyword>
<dbReference type="InterPro" id="IPR009079">
    <property type="entry name" value="4_helix_cytokine-like_core"/>
</dbReference>
<evidence type="ECO:0000313" key="2">
    <source>
        <dbReference type="Proteomes" id="UP001177744"/>
    </source>
</evidence>
<name>A0AA40LPP9_CNENI</name>
<organism evidence="1 2">
    <name type="scientific">Cnephaeus nilssonii</name>
    <name type="common">Northern bat</name>
    <name type="synonym">Eptesicus nilssonii</name>
    <dbReference type="NCBI Taxonomy" id="3371016"/>
    <lineage>
        <taxon>Eukaryota</taxon>
        <taxon>Metazoa</taxon>
        <taxon>Chordata</taxon>
        <taxon>Craniata</taxon>
        <taxon>Vertebrata</taxon>
        <taxon>Euteleostomi</taxon>
        <taxon>Mammalia</taxon>
        <taxon>Eutheria</taxon>
        <taxon>Laurasiatheria</taxon>
        <taxon>Chiroptera</taxon>
        <taxon>Yangochiroptera</taxon>
        <taxon>Vespertilionidae</taxon>
        <taxon>Cnephaeus</taxon>
    </lineage>
</organism>
<evidence type="ECO:0000313" key="1">
    <source>
        <dbReference type="EMBL" id="KAK1340935.1"/>
    </source>
</evidence>
<sequence length="194" mass="21798">FFFPTCQLLESELSSMATLQKSVNFSLLGTLAASCLLLVALSVQGGAAVPIRSYCRLNESDLQVSYSTNYTFKMAEEVSLVDNNTDVCLIGKQLYHGVNMNEHCYVMKQVLNFTLEEVLLPESERFPPYMQQVVSFLKNLSKKLSQCHIEGDDQHIHRNVQKLKDTVKELGESGKIKAIGEVNLLLLYLRDACI</sequence>
<evidence type="ECO:0008006" key="3">
    <source>
        <dbReference type="Google" id="ProtNLM"/>
    </source>
</evidence>
<proteinExistence type="predicted"/>
<comment type="caution">
    <text evidence="1">The sequence shown here is derived from an EMBL/GenBank/DDBJ whole genome shotgun (WGS) entry which is preliminary data.</text>
</comment>
<dbReference type="SUPFAM" id="SSF47266">
    <property type="entry name" value="4-helical cytokines"/>
    <property type="match status" value="1"/>
</dbReference>
<dbReference type="PANTHER" id="PTHR48488:SF1">
    <property type="entry name" value="INTERLEUKIN-22"/>
    <property type="match status" value="1"/>
</dbReference>
<protein>
    <recommendedName>
        <fullName evidence="3">Interleukin-22</fullName>
    </recommendedName>
</protein>
<dbReference type="PRINTS" id="PR01936">
    <property type="entry name" value="INTRLEUKIN22"/>
</dbReference>
<dbReference type="PANTHER" id="PTHR48488">
    <property type="entry name" value="INTERLEUKIN-22"/>
    <property type="match status" value="1"/>
</dbReference>
<accession>A0AA40LPP9</accession>
<feature type="non-terminal residue" evidence="1">
    <location>
        <position position="1"/>
    </location>
</feature>
<gene>
    <name evidence="1" type="ORF">QTO34_017334</name>
</gene>
<dbReference type="AlphaFoldDB" id="A0AA40LPP9"/>
<dbReference type="EMBL" id="JAULJE010000007">
    <property type="protein sequence ID" value="KAK1340935.1"/>
    <property type="molecule type" value="Genomic_DNA"/>
</dbReference>